<gene>
    <name evidence="1" type="ORF">EI545_19715</name>
</gene>
<dbReference type="KEGG" id="taw:EI545_19715"/>
<sequence length="315" mass="31108">MRARLQEPVSPLAVPANRLGPASGGSILAKSNSGGGGWSAVAARLPDGRLHLQQGPIDIVAEAFGEAAAVEAAYARAARRFAPVLSALVAELPALRSVNGAVQDEIGQAMAAAVAPFRPAFITPMAAVAGAVADAVVAAMAGPGITRAYANNGGDIAVWLTPGAELTAALAVSGGGDRVTLRAADGVRGIATSGWGGRSFSLGIADAVTVLAPTAAMADAAATMIANAVDLPGHSGITRRPASDLQSDSDLGHRLVTVAVAPLGAAERAQALAAGLAVAEGFRAQGLIAGAALYLQGEIRMTGLSGRLVNGGDHG</sequence>
<dbReference type="NCBIfam" id="NF003322">
    <property type="entry name" value="PRK04334.1-2"/>
    <property type="match status" value="1"/>
</dbReference>
<dbReference type="Gene3D" id="3.10.520.10">
    <property type="entry name" value="ApbE-like domains"/>
    <property type="match status" value="1"/>
</dbReference>
<dbReference type="AlphaFoldDB" id="A0A3S8UCK0"/>
<evidence type="ECO:0000313" key="1">
    <source>
        <dbReference type="EMBL" id="AZL61293.1"/>
    </source>
</evidence>
<organism evidence="1 2">
    <name type="scientific">Tabrizicola piscis</name>
    <dbReference type="NCBI Taxonomy" id="2494374"/>
    <lineage>
        <taxon>Bacteria</taxon>
        <taxon>Pseudomonadati</taxon>
        <taxon>Pseudomonadota</taxon>
        <taxon>Alphaproteobacteria</taxon>
        <taxon>Rhodobacterales</taxon>
        <taxon>Paracoccaceae</taxon>
        <taxon>Tabrizicola</taxon>
    </lineage>
</organism>
<name>A0A3S8UCK0_9RHOB</name>
<accession>A0A3S8UCK0</accession>
<proteinExistence type="predicted"/>
<evidence type="ECO:0000313" key="2">
    <source>
        <dbReference type="Proteomes" id="UP000282002"/>
    </source>
</evidence>
<keyword evidence="2" id="KW-1185">Reference proteome</keyword>
<reference evidence="1 2" key="1">
    <citation type="submission" date="2018-12" db="EMBL/GenBank/DDBJ databases">
        <title>Complete genome sequencing of Tabrizicola sp. K13M18.</title>
        <authorList>
            <person name="Bae J.-W."/>
        </authorList>
    </citation>
    <scope>NUCLEOTIDE SEQUENCE [LARGE SCALE GENOMIC DNA]</scope>
    <source>
        <strain evidence="1 2">K13M18</strain>
    </source>
</reference>
<protein>
    <submittedName>
        <fullName evidence="1">UPF0280 family protein</fullName>
    </submittedName>
</protein>
<dbReference type="Proteomes" id="UP000282002">
    <property type="component" value="Chromosome"/>
</dbReference>
<dbReference type="EMBL" id="CP034328">
    <property type="protein sequence ID" value="AZL61293.1"/>
    <property type="molecule type" value="Genomic_DNA"/>
</dbReference>
<dbReference type="SUPFAM" id="SSF143631">
    <property type="entry name" value="ApbE-like"/>
    <property type="match status" value="1"/>
</dbReference>
<dbReference type="InterPro" id="IPR003374">
    <property type="entry name" value="ApbE-like_sf"/>
</dbReference>
<dbReference type="OrthoDB" id="9814719at2"/>